<feature type="compositionally biased region" description="Basic and acidic residues" evidence="1">
    <location>
        <begin position="75"/>
        <end position="89"/>
    </location>
</feature>
<protein>
    <submittedName>
        <fullName evidence="2">Uncharacterized protein</fullName>
    </submittedName>
</protein>
<feature type="compositionally biased region" description="Polar residues" evidence="1">
    <location>
        <begin position="122"/>
        <end position="165"/>
    </location>
</feature>
<feature type="region of interest" description="Disordered" evidence="1">
    <location>
        <begin position="1"/>
        <end position="177"/>
    </location>
</feature>
<reference evidence="2 3" key="1">
    <citation type="submission" date="2015-10" db="EMBL/GenBank/DDBJ databases">
        <title>Genome analyses suggest a sexual origin of heterokaryosis in a supposedly ancient asexual fungus.</title>
        <authorList>
            <person name="Ropars J."/>
            <person name="Sedzielewska K."/>
            <person name="Noel J."/>
            <person name="Charron P."/>
            <person name="Farinelli L."/>
            <person name="Marton T."/>
            <person name="Kruger M."/>
            <person name="Pelin A."/>
            <person name="Brachmann A."/>
            <person name="Corradi N."/>
        </authorList>
    </citation>
    <scope>NUCLEOTIDE SEQUENCE [LARGE SCALE GENOMIC DNA]</scope>
    <source>
        <strain evidence="2 3">A4</strain>
    </source>
</reference>
<evidence type="ECO:0000313" key="3">
    <source>
        <dbReference type="Proteomes" id="UP000234323"/>
    </source>
</evidence>
<gene>
    <name evidence="2" type="ORF">RhiirA4_397622</name>
</gene>
<dbReference type="AlphaFoldDB" id="A0A2I1G7F7"/>
<feature type="compositionally biased region" description="Basic and acidic residues" evidence="1">
    <location>
        <begin position="166"/>
        <end position="177"/>
    </location>
</feature>
<organism evidence="2 3">
    <name type="scientific">Rhizophagus irregularis</name>
    <dbReference type="NCBI Taxonomy" id="588596"/>
    <lineage>
        <taxon>Eukaryota</taxon>
        <taxon>Fungi</taxon>
        <taxon>Fungi incertae sedis</taxon>
        <taxon>Mucoromycota</taxon>
        <taxon>Glomeromycotina</taxon>
        <taxon>Glomeromycetes</taxon>
        <taxon>Glomerales</taxon>
        <taxon>Glomeraceae</taxon>
        <taxon>Rhizophagus</taxon>
    </lineage>
</organism>
<dbReference type="VEuPathDB" id="FungiDB:FUN_001612"/>
<feature type="non-terminal residue" evidence="2">
    <location>
        <position position="177"/>
    </location>
</feature>
<comment type="caution">
    <text evidence="2">The sequence shown here is derived from an EMBL/GenBank/DDBJ whole genome shotgun (WGS) entry which is preliminary data.</text>
</comment>
<evidence type="ECO:0000256" key="1">
    <source>
        <dbReference type="SAM" id="MobiDB-lite"/>
    </source>
</evidence>
<dbReference type="Proteomes" id="UP000234323">
    <property type="component" value="Unassembled WGS sequence"/>
</dbReference>
<sequence length="177" mass="19678">MTEIDKGTIEPTKNEHAITEVPTNSNFKHITLDEENDSEADNFADAYGSQVDVEENDPYDYNDYTSNYESDYEESEQKEIDLTQEKKVDNNTNISSEVQGQTLISCVSSNDDVSSVDEKPEISSNVESRTEISTGENEVENTTASITYNDQGQNSISNTSSSGEVSNEKKTDEKTDI</sequence>
<dbReference type="VEuPathDB" id="FungiDB:RhiirA1_390172"/>
<dbReference type="EMBL" id="LLXI01000204">
    <property type="protein sequence ID" value="PKY42564.1"/>
    <property type="molecule type" value="Genomic_DNA"/>
</dbReference>
<feature type="compositionally biased region" description="Polar residues" evidence="1">
    <location>
        <begin position="90"/>
        <end position="104"/>
    </location>
</feature>
<name>A0A2I1G7F7_9GLOM</name>
<keyword evidence="3" id="KW-1185">Reference proteome</keyword>
<feature type="compositionally biased region" description="Basic and acidic residues" evidence="1">
    <location>
        <begin position="1"/>
        <end position="18"/>
    </location>
</feature>
<evidence type="ECO:0000313" key="2">
    <source>
        <dbReference type="EMBL" id="PKY42564.1"/>
    </source>
</evidence>
<dbReference type="VEuPathDB" id="FungiDB:RhiirFUN_026332"/>
<feature type="compositionally biased region" description="Acidic residues" evidence="1">
    <location>
        <begin position="33"/>
        <end position="42"/>
    </location>
</feature>
<proteinExistence type="predicted"/>
<accession>A0A2I1G7F7</accession>